<organism evidence="2 3">
    <name type="scientific">Rhizophagus clarus</name>
    <dbReference type="NCBI Taxonomy" id="94130"/>
    <lineage>
        <taxon>Eukaryota</taxon>
        <taxon>Fungi</taxon>
        <taxon>Fungi incertae sedis</taxon>
        <taxon>Mucoromycota</taxon>
        <taxon>Glomeromycotina</taxon>
        <taxon>Glomeromycetes</taxon>
        <taxon>Glomerales</taxon>
        <taxon>Glomeraceae</taxon>
        <taxon>Rhizophagus</taxon>
    </lineage>
</organism>
<feature type="domain" description="TLDc" evidence="1">
    <location>
        <begin position="224"/>
        <end position="369"/>
    </location>
</feature>
<name>A0A8H3L8C3_9GLOM</name>
<dbReference type="InterPro" id="IPR006571">
    <property type="entry name" value="TLDc_dom"/>
</dbReference>
<protein>
    <recommendedName>
        <fullName evidence="1">TLDc domain-containing protein</fullName>
    </recommendedName>
</protein>
<sequence length="369" mass="43081">MDSKFYADLSQDLLLMLNDAEDYNVIIQTGDNQNIKEFRASTFTLFYKYIHTCEVDLSNQSGNDILGVLFASDELLIEKLFIYVQDHLIEKQSVWVKENYVPVLHTIAKFPSCKKLYDHCVKSICADPQSFITSKNFSSLDKDILYSLLERDDLNIEEIDAWDCLIKWGIEQTFSLESNNNDRTKWNDNNFEALKKTLNQFIPLIRFVEISSSDFFNKVRPYRALIEIKPVNIISNWIERKNGKNPSFNKKYKFDLLYRSSRDGINANTLRTRCNNQGSCLVLIKHHQSTKIYGGYNPIGFIHSNGHYCYTKDSFIFSFENSEDIQNMKISRVNSNHYDYAIDEHYSNGFNFGDTLIYTLIIQVIMIML</sequence>
<dbReference type="AlphaFoldDB" id="A0A8H3L8C3"/>
<dbReference type="PANTHER" id="PTHR45774:SF3">
    <property type="entry name" value="BTB (POZ) DOMAIN-CONTAINING 2B-RELATED"/>
    <property type="match status" value="1"/>
</dbReference>
<dbReference type="Pfam" id="PF07534">
    <property type="entry name" value="TLD"/>
    <property type="match status" value="1"/>
</dbReference>
<dbReference type="SMART" id="SM00875">
    <property type="entry name" value="BACK"/>
    <property type="match status" value="1"/>
</dbReference>
<dbReference type="InterPro" id="IPR011705">
    <property type="entry name" value="BACK"/>
</dbReference>
<proteinExistence type="predicted"/>
<dbReference type="Gene3D" id="3.30.710.10">
    <property type="entry name" value="Potassium Channel Kv1.1, Chain A"/>
    <property type="match status" value="1"/>
</dbReference>
<reference evidence="2" key="1">
    <citation type="submission" date="2019-10" db="EMBL/GenBank/DDBJ databases">
        <title>Conservation and host-specific expression of non-tandemly repeated heterogenous ribosome RNA gene in arbuscular mycorrhizal fungi.</title>
        <authorList>
            <person name="Maeda T."/>
            <person name="Kobayashi Y."/>
            <person name="Nakagawa T."/>
            <person name="Ezawa T."/>
            <person name="Yamaguchi K."/>
            <person name="Bino T."/>
            <person name="Nishimoto Y."/>
            <person name="Shigenobu S."/>
            <person name="Kawaguchi M."/>
        </authorList>
    </citation>
    <scope>NUCLEOTIDE SEQUENCE</scope>
    <source>
        <strain evidence="2">HR1</strain>
    </source>
</reference>
<dbReference type="OrthoDB" id="6142220at2759"/>
<evidence type="ECO:0000313" key="3">
    <source>
        <dbReference type="Proteomes" id="UP000615446"/>
    </source>
</evidence>
<dbReference type="Pfam" id="PF07707">
    <property type="entry name" value="BACK"/>
    <property type="match status" value="1"/>
</dbReference>
<comment type="caution">
    <text evidence="2">The sequence shown here is derived from an EMBL/GenBank/DDBJ whole genome shotgun (WGS) entry which is preliminary data.</text>
</comment>
<accession>A0A8H3L8C3</accession>
<gene>
    <name evidence="2" type="ORF">RCL2_000897300</name>
</gene>
<dbReference type="InterPro" id="IPR011333">
    <property type="entry name" value="SKP1/BTB/POZ_sf"/>
</dbReference>
<dbReference type="Proteomes" id="UP000615446">
    <property type="component" value="Unassembled WGS sequence"/>
</dbReference>
<evidence type="ECO:0000313" key="2">
    <source>
        <dbReference type="EMBL" id="GES81730.1"/>
    </source>
</evidence>
<dbReference type="Gene3D" id="1.25.40.420">
    <property type="match status" value="1"/>
</dbReference>
<dbReference type="EMBL" id="BLAL01000058">
    <property type="protein sequence ID" value="GES81730.1"/>
    <property type="molecule type" value="Genomic_DNA"/>
</dbReference>
<dbReference type="PROSITE" id="PS51886">
    <property type="entry name" value="TLDC"/>
    <property type="match status" value="1"/>
</dbReference>
<evidence type="ECO:0000259" key="1">
    <source>
        <dbReference type="PROSITE" id="PS51886"/>
    </source>
</evidence>
<dbReference type="PANTHER" id="PTHR45774">
    <property type="entry name" value="BTB/POZ DOMAIN-CONTAINING"/>
    <property type="match status" value="1"/>
</dbReference>